<dbReference type="InterPro" id="IPR013120">
    <property type="entry name" value="FAR_NAD-bd"/>
</dbReference>
<sequence>MAIPVVPLDCSLNFAEIIDFHLSQENRGTAYSFTDEKGCVTDVSRFEFARAAHRVAHLVRPGREGSEGQRLAIIASTDSLIYQTLVAGCLKAGVVPFLISERNSLEAILHLLANTNCHRLLMTRALLSSLAESISSGLSAPYAVSIEDIPLLGQIYPHLGHEDTDDKCFPYPGPANRTSMDEVALYLHSSGSTGLPKSIPLTHRNVIQWGSRATLLELHSRSPRHAVGALPPHHAFGMILQLLFPILIGSTVCIFPPTSKPTEHRLPMVPTSDNNIRCARNAGATGLVGAPAHLVEWLASEEHIEYLKSLNVVTYGGAPPTESMGDALTQRGVVLGSLYGATEVGPISLMAPGEGKDASEWAWFGFCDQVCVRWMPQGDGTFELQLLSNPETCHLSIGNLPDARGYATKDLFKSHPTKPNLYKIVGRLDDVLILGNGEKTVPGPMEDLILSIPFVGGAIMFGRERNQVGLLVEPRQLVDPSDEYQLIEFRNLIWPVVEEANKIAPSFARIYKEMILVSQPGKPMVRSPKGTVVRKSTLALYNAEIDTLYRTIEESGDVGVTDVGLPSSWTAKDLEPWLTRHTTLLADRSISPQDDLFNQGFNSLNTTFLRHRIVGALRKSNEATAHKIAQNIVYANPSVRALAEAVERLVRDGNTVVLDSEHMAAMEAMIARYSGGFDAGISPKPKKVGDGGAVVLLTGTTGALGSHILAMLLASDSVNRVYALNRRGSTAVAERQDAAFADRGLDRALLDSGKLVCLEGDTTKADLSLPADVWDELCDTLTVIIHNAWMLDFNKRLSSFESHVKGTRHLIDLASSAAARFLFTSSIASAQGWDRTRGPFPEELQLDADVAVGNGYHQ</sequence>
<dbReference type="Pfam" id="PF23562">
    <property type="entry name" value="AMP-binding_C_3"/>
    <property type="match status" value="1"/>
</dbReference>
<dbReference type="Proteomes" id="UP001221142">
    <property type="component" value="Unassembled WGS sequence"/>
</dbReference>
<proteinExistence type="predicted"/>
<evidence type="ECO:0000259" key="3">
    <source>
        <dbReference type="Pfam" id="PF00501"/>
    </source>
</evidence>
<dbReference type="SUPFAM" id="SSF56801">
    <property type="entry name" value="Acetyl-CoA synthetase-like"/>
    <property type="match status" value="1"/>
</dbReference>
<dbReference type="InterPro" id="IPR020845">
    <property type="entry name" value="AMP-binding_CS"/>
</dbReference>
<evidence type="ECO:0000259" key="4">
    <source>
        <dbReference type="Pfam" id="PF07993"/>
    </source>
</evidence>
<dbReference type="AlphaFoldDB" id="A0AAD7FTA6"/>
<dbReference type="Pfam" id="PF00501">
    <property type="entry name" value="AMP-binding"/>
    <property type="match status" value="1"/>
</dbReference>
<dbReference type="Gene3D" id="3.40.50.12780">
    <property type="entry name" value="N-terminal domain of ligase-like"/>
    <property type="match status" value="1"/>
</dbReference>
<dbReference type="PANTHER" id="PTHR43439:SF2">
    <property type="entry name" value="ENZYME, PUTATIVE (JCVI)-RELATED"/>
    <property type="match status" value="1"/>
</dbReference>
<feature type="domain" description="Thioester reductase (TE)" evidence="4">
    <location>
        <begin position="697"/>
        <end position="836"/>
    </location>
</feature>
<dbReference type="EMBL" id="JARKIF010000006">
    <property type="protein sequence ID" value="KAJ7636839.1"/>
    <property type="molecule type" value="Genomic_DNA"/>
</dbReference>
<dbReference type="Pfam" id="PF07993">
    <property type="entry name" value="NAD_binding_4"/>
    <property type="match status" value="1"/>
</dbReference>
<dbReference type="InterPro" id="IPR000873">
    <property type="entry name" value="AMP-dep_synth/lig_dom"/>
</dbReference>
<reference evidence="5" key="1">
    <citation type="submission" date="2023-03" db="EMBL/GenBank/DDBJ databases">
        <title>Massive genome expansion in bonnet fungi (Mycena s.s.) driven by repeated elements and novel gene families across ecological guilds.</title>
        <authorList>
            <consortium name="Lawrence Berkeley National Laboratory"/>
            <person name="Harder C.B."/>
            <person name="Miyauchi S."/>
            <person name="Viragh M."/>
            <person name="Kuo A."/>
            <person name="Thoen E."/>
            <person name="Andreopoulos B."/>
            <person name="Lu D."/>
            <person name="Skrede I."/>
            <person name="Drula E."/>
            <person name="Henrissat B."/>
            <person name="Morin E."/>
            <person name="Kohler A."/>
            <person name="Barry K."/>
            <person name="LaButti K."/>
            <person name="Morin E."/>
            <person name="Salamov A."/>
            <person name="Lipzen A."/>
            <person name="Mereny Z."/>
            <person name="Hegedus B."/>
            <person name="Baldrian P."/>
            <person name="Stursova M."/>
            <person name="Weitz H."/>
            <person name="Taylor A."/>
            <person name="Grigoriev I.V."/>
            <person name="Nagy L.G."/>
            <person name="Martin F."/>
            <person name="Kauserud H."/>
        </authorList>
    </citation>
    <scope>NUCLEOTIDE SEQUENCE</scope>
    <source>
        <strain evidence="5">9284</strain>
    </source>
</reference>
<protein>
    <submittedName>
        <fullName evidence="5">Acetyl-CoA synthetase-like protein</fullName>
    </submittedName>
</protein>
<keyword evidence="1" id="KW-0596">Phosphopantetheine</keyword>
<dbReference type="InterPro" id="IPR051414">
    <property type="entry name" value="Adenylate-forming_Reductase"/>
</dbReference>
<dbReference type="PROSITE" id="PS00455">
    <property type="entry name" value="AMP_BINDING"/>
    <property type="match status" value="1"/>
</dbReference>
<keyword evidence="6" id="KW-1185">Reference proteome</keyword>
<accession>A0AAD7FTA6</accession>
<name>A0AAD7FTA6_9AGAR</name>
<dbReference type="SUPFAM" id="SSF51735">
    <property type="entry name" value="NAD(P)-binding Rossmann-fold domains"/>
    <property type="match status" value="1"/>
</dbReference>
<evidence type="ECO:0000256" key="1">
    <source>
        <dbReference type="ARBA" id="ARBA00022450"/>
    </source>
</evidence>
<comment type="caution">
    <text evidence="5">The sequence shown here is derived from an EMBL/GenBank/DDBJ whole genome shotgun (WGS) entry which is preliminary data.</text>
</comment>
<organism evidence="5 6">
    <name type="scientific">Roridomyces roridus</name>
    <dbReference type="NCBI Taxonomy" id="1738132"/>
    <lineage>
        <taxon>Eukaryota</taxon>
        <taxon>Fungi</taxon>
        <taxon>Dikarya</taxon>
        <taxon>Basidiomycota</taxon>
        <taxon>Agaricomycotina</taxon>
        <taxon>Agaricomycetes</taxon>
        <taxon>Agaricomycetidae</taxon>
        <taxon>Agaricales</taxon>
        <taxon>Marasmiineae</taxon>
        <taxon>Mycenaceae</taxon>
        <taxon>Roridomyces</taxon>
    </lineage>
</organism>
<dbReference type="InterPro" id="IPR042099">
    <property type="entry name" value="ANL_N_sf"/>
</dbReference>
<dbReference type="Gene3D" id="3.40.50.720">
    <property type="entry name" value="NAD(P)-binding Rossmann-like Domain"/>
    <property type="match status" value="1"/>
</dbReference>
<evidence type="ECO:0000256" key="2">
    <source>
        <dbReference type="ARBA" id="ARBA00022553"/>
    </source>
</evidence>
<evidence type="ECO:0000313" key="6">
    <source>
        <dbReference type="Proteomes" id="UP001221142"/>
    </source>
</evidence>
<keyword evidence="2" id="KW-0597">Phosphoprotein</keyword>
<dbReference type="InterPro" id="IPR036291">
    <property type="entry name" value="NAD(P)-bd_dom_sf"/>
</dbReference>
<feature type="domain" description="AMP-dependent synthetase/ligase" evidence="3">
    <location>
        <begin position="44"/>
        <end position="356"/>
    </location>
</feature>
<gene>
    <name evidence="5" type="ORF">FB45DRAFT_1138827</name>
</gene>
<evidence type="ECO:0000313" key="5">
    <source>
        <dbReference type="EMBL" id="KAJ7636839.1"/>
    </source>
</evidence>
<dbReference type="PANTHER" id="PTHR43439">
    <property type="entry name" value="PHENYLACETATE-COENZYME A LIGASE"/>
    <property type="match status" value="1"/>
</dbReference>